<dbReference type="Pfam" id="PF21143">
    <property type="entry name" value="Aquarius_N_2nd"/>
    <property type="match status" value="1"/>
</dbReference>
<protein>
    <submittedName>
        <fullName evidence="2">DEAD helicases superfamily protein</fullName>
    </submittedName>
</protein>
<dbReference type="Proteomes" id="UP000013776">
    <property type="component" value="Unassembled WGS sequence"/>
</dbReference>
<dbReference type="InterPro" id="IPR027417">
    <property type="entry name" value="P-loop_NTPase"/>
</dbReference>
<accession>R4XCH9</accession>
<dbReference type="SMART" id="SM00513">
    <property type="entry name" value="SAP"/>
    <property type="match status" value="1"/>
</dbReference>
<dbReference type="Pfam" id="PF13087">
    <property type="entry name" value="AAA_12"/>
    <property type="match status" value="1"/>
</dbReference>
<keyword evidence="3" id="KW-1185">Reference proteome</keyword>
<dbReference type="SUPFAM" id="SSF68906">
    <property type="entry name" value="SAP domain"/>
    <property type="match status" value="1"/>
</dbReference>
<dbReference type="InterPro" id="IPR048966">
    <property type="entry name" value="Aquarius_b-barrel"/>
</dbReference>
<dbReference type="GO" id="GO:0071013">
    <property type="term" value="C:catalytic step 2 spliceosome"/>
    <property type="evidence" value="ECO:0007669"/>
    <property type="project" value="TreeGrafter"/>
</dbReference>
<reference evidence="2 3" key="1">
    <citation type="journal article" date="2013" name="MBio">
        <title>Genome sequencing of the plant pathogen Taphrina deformans, the causal agent of peach leaf curl.</title>
        <authorList>
            <person name="Cisse O.H."/>
            <person name="Almeida J.M.G.C.F."/>
            <person name="Fonseca A."/>
            <person name="Kumar A.A."/>
            <person name="Salojaervi J."/>
            <person name="Overmyer K."/>
            <person name="Hauser P.M."/>
            <person name="Pagni M."/>
        </authorList>
    </citation>
    <scope>NUCLEOTIDE SEQUENCE [LARGE SCALE GENOMIC DNA]</scope>
    <source>
        <strain evidence="3">PYCC 5710 / ATCC 11124 / CBS 356.35 / IMI 108563 / JCM 9778 / NBRC 8474</strain>
    </source>
</reference>
<dbReference type="PANTHER" id="PTHR10887">
    <property type="entry name" value="DNA2/NAM7 HELICASE FAMILY"/>
    <property type="match status" value="1"/>
</dbReference>
<dbReference type="InterPro" id="IPR003034">
    <property type="entry name" value="SAP_dom"/>
</dbReference>
<dbReference type="InterPro" id="IPR047187">
    <property type="entry name" value="SF1_C_Upf1"/>
</dbReference>
<gene>
    <name evidence="2" type="ORF">TAPDE_003445</name>
</gene>
<dbReference type="InterPro" id="IPR041679">
    <property type="entry name" value="DNA2/NAM7-like_C"/>
</dbReference>
<name>R4XCH9_TAPDE</name>
<dbReference type="SUPFAM" id="SSF52540">
    <property type="entry name" value="P-loop containing nucleoside triphosphate hydrolases"/>
    <property type="match status" value="1"/>
</dbReference>
<evidence type="ECO:0000313" key="2">
    <source>
        <dbReference type="EMBL" id="CCG83306.1"/>
    </source>
</evidence>
<dbReference type="InterPro" id="IPR036361">
    <property type="entry name" value="SAP_dom_sf"/>
</dbReference>
<dbReference type="eggNOG" id="KOG1806">
    <property type="taxonomic scope" value="Eukaryota"/>
</dbReference>
<keyword evidence="2" id="KW-0347">Helicase</keyword>
<dbReference type="Pfam" id="PF02037">
    <property type="entry name" value="SAP"/>
    <property type="match status" value="1"/>
</dbReference>
<sequence>MKRSGALQDVEALKTVYDDLVKQGLAQSAVARLNDSRLLEECIWPQYSQNTDVSISSLVCVLLDELRSRGRSGLALLATDAESDDPRIAKLVGDILTISLDAKQLYKVRCVCLSTLIDTLFYLDIPLVQQAVQPLVSIMTWRHLLPSYREELFRVTPVFKKRFRAKTKALDSTTNGLKTRTLSDASYIHSLVADLFVQLYTLRSDVETLQYCSRVIELLCVVLSQLPTRRYIFYLLKDCQILTRIRLSSRYKQKESPSLLELKAHVQVLDYFMNIPYSNVEGRKLSSKEIQEQSVRDISALQRLAFSDFKDSLILLALSNYATITDRVEMASHLAELSLTELKDLCTKLNIRTGDGHKNNASQIDDTQFLREALVDRYAKRTSISEQIVSSSPLPTEAELFSPIFNTLAASTDHFPMAKLTLQYLSVEDFLFRSQRLLHFATFQSIRIDIVTTLSRLSPQITYPSREIKYNGSSNNALMIEPPAILEVTSPHISRAGYPGSVRAEILIDLDDLGPEVRKGWNGLVKGDILYFLSLTASDATSTSTPAITDPDFATKIGLQHVRCAVLESILSGDGKPLHLSVRDSLHEAQQSAKRKLRVLFDPVAFQADKDNGKLEAVYENLNVLLKRKASKNDFLHIFDGIQNAAAKTNNSIPPWLVESLLGFGSPSEEEAVSCINLHDTFVDRVHAAQILETDPQSTAPDTNEHEAQYAKKTNSELQAMLAKRDLPTKGKKAELVARLLEQEASMETRTPIPATSDESFSITLHSDTTISRKRKRHELVFQDYKLSIRSSSPSGPYVENRVKHNDTRFTAEQIRAICAGTTSGLTLVDGPAGSGKTAIAAQTLSNIYLSEPEHRSIVVCKNEKCMKRLVDSLEGTQVESCHIFKYSAIDDEDFTGIAGVLRERTKLLREVSHLATSLGVPGDHGSSCESAAYFFDTIARRSVQMWLKDASLNTLDKFFDSTRLDDGLSMEQRKLASLTYIDNIFTRLAEIRPMELLKGQKSRRMFMLTSLAKIIVTTAEHVAKVQTEIAEAQITCQTILIIQANAISELGAFFPLSTMHNPGAVNRLLLLGDSQQITPRSVALEALKVSCRMEQSLFARLQRSGVSAIVLREQTRCREKIFEIIKHRYTSLNTLPDTTIDEYSKANAGLSHTCQFIDVSDYKGRGEFSPRAGSWQNLGEAEYVVALYQYLRLLNYPSQKITLLTPFESQKALIQDVLDSRCRNPIFGLPVVATVEEYQGQQNDYVLVSLVRSKVGLELQDLGMITTALSRARLGLYVFGRRAGMPAVLEPFLAPLDIVSEGKLELVTGEMYPTDKLERDDERNISSMAGVEHLGQYVYQMTQRRLEAVADK</sequence>
<keyword evidence="2" id="KW-0378">Hydrolase</keyword>
<dbReference type="Pfam" id="PF16399">
    <property type="entry name" value="Aquarius_N_1st"/>
    <property type="match status" value="1"/>
</dbReference>
<evidence type="ECO:0000313" key="3">
    <source>
        <dbReference type="Proteomes" id="UP000013776"/>
    </source>
</evidence>
<dbReference type="STRING" id="1097556.R4XCH9"/>
<dbReference type="CDD" id="cd18808">
    <property type="entry name" value="SF1_C_Upf1"/>
    <property type="match status" value="1"/>
</dbReference>
<organism evidence="2 3">
    <name type="scientific">Taphrina deformans (strain PYCC 5710 / ATCC 11124 / CBS 356.35 / IMI 108563 / JCM 9778 / NBRC 8474)</name>
    <name type="common">Peach leaf curl fungus</name>
    <name type="synonym">Lalaria deformans</name>
    <dbReference type="NCBI Taxonomy" id="1097556"/>
    <lineage>
        <taxon>Eukaryota</taxon>
        <taxon>Fungi</taxon>
        <taxon>Dikarya</taxon>
        <taxon>Ascomycota</taxon>
        <taxon>Taphrinomycotina</taxon>
        <taxon>Taphrinomycetes</taxon>
        <taxon>Taphrinales</taxon>
        <taxon>Taphrinaceae</taxon>
        <taxon>Taphrina</taxon>
    </lineage>
</organism>
<dbReference type="Gene3D" id="3.40.50.300">
    <property type="entry name" value="P-loop containing nucleotide triphosphate hydrolases"/>
    <property type="match status" value="2"/>
</dbReference>
<dbReference type="GO" id="GO:0003729">
    <property type="term" value="F:mRNA binding"/>
    <property type="evidence" value="ECO:0007669"/>
    <property type="project" value="TreeGrafter"/>
</dbReference>
<keyword evidence="2" id="KW-0067">ATP-binding</keyword>
<evidence type="ECO:0000259" key="1">
    <source>
        <dbReference type="PROSITE" id="PS50800"/>
    </source>
</evidence>
<comment type="caution">
    <text evidence="2">The sequence shown here is derived from an EMBL/GenBank/DDBJ whole genome shotgun (WGS) entry which is preliminary data.</text>
</comment>
<proteinExistence type="predicted"/>
<dbReference type="PANTHER" id="PTHR10887:SF5">
    <property type="entry name" value="RNA HELICASE AQUARIUS"/>
    <property type="match status" value="1"/>
</dbReference>
<dbReference type="PROSITE" id="PS50800">
    <property type="entry name" value="SAP"/>
    <property type="match status" value="1"/>
</dbReference>
<dbReference type="OrthoDB" id="1879at2759"/>
<dbReference type="Gene3D" id="1.10.720.30">
    <property type="entry name" value="SAP domain"/>
    <property type="match status" value="1"/>
</dbReference>
<dbReference type="InterPro" id="IPR032174">
    <property type="entry name" value="Aquarius_N"/>
</dbReference>
<dbReference type="VEuPathDB" id="FungiDB:TAPDE_003445"/>
<dbReference type="GO" id="GO:0004386">
    <property type="term" value="F:helicase activity"/>
    <property type="evidence" value="ECO:0007669"/>
    <property type="project" value="UniProtKB-KW"/>
</dbReference>
<dbReference type="EMBL" id="CAHR02000136">
    <property type="protein sequence ID" value="CCG83306.1"/>
    <property type="molecule type" value="Genomic_DNA"/>
</dbReference>
<dbReference type="InterPro" id="IPR045055">
    <property type="entry name" value="DNA2/NAM7-like"/>
</dbReference>
<keyword evidence="2" id="KW-0547">Nucleotide-binding</keyword>
<feature type="domain" description="SAP" evidence="1">
    <location>
        <begin position="710"/>
        <end position="744"/>
    </location>
</feature>